<dbReference type="Proteomes" id="UP000735302">
    <property type="component" value="Unassembled WGS sequence"/>
</dbReference>
<proteinExistence type="predicted"/>
<name>A0AAV4ABE4_9GAST</name>
<organism evidence="1 2">
    <name type="scientific">Plakobranchus ocellatus</name>
    <dbReference type="NCBI Taxonomy" id="259542"/>
    <lineage>
        <taxon>Eukaryota</taxon>
        <taxon>Metazoa</taxon>
        <taxon>Spiralia</taxon>
        <taxon>Lophotrochozoa</taxon>
        <taxon>Mollusca</taxon>
        <taxon>Gastropoda</taxon>
        <taxon>Heterobranchia</taxon>
        <taxon>Euthyneura</taxon>
        <taxon>Panpulmonata</taxon>
        <taxon>Sacoglossa</taxon>
        <taxon>Placobranchoidea</taxon>
        <taxon>Plakobranchidae</taxon>
        <taxon>Plakobranchus</taxon>
    </lineage>
</organism>
<sequence length="155" mass="16909">MEKGNRGELIYDSTILEEHSNGEGCKLGSTIGSEFITTLFMTKIVYDNDKSSSIMRSLLNDLPVTVSDNLYQVVVALMVKIISYNALKWVRRHHQGCWGCAGLGACHAVASLALSSHVYDGLSYSGPEKTGFHLGAHICDALVCRVKTLENTVSK</sequence>
<accession>A0AAV4ABE4</accession>
<protein>
    <submittedName>
        <fullName evidence="1">Uncharacterized protein</fullName>
    </submittedName>
</protein>
<dbReference type="AlphaFoldDB" id="A0AAV4ABE4"/>
<gene>
    <name evidence="1" type="ORF">PoB_003216600</name>
</gene>
<reference evidence="1 2" key="1">
    <citation type="journal article" date="2021" name="Elife">
        <title>Chloroplast acquisition without the gene transfer in kleptoplastic sea slugs, Plakobranchus ocellatus.</title>
        <authorList>
            <person name="Maeda T."/>
            <person name="Takahashi S."/>
            <person name="Yoshida T."/>
            <person name="Shimamura S."/>
            <person name="Takaki Y."/>
            <person name="Nagai Y."/>
            <person name="Toyoda A."/>
            <person name="Suzuki Y."/>
            <person name="Arimoto A."/>
            <person name="Ishii H."/>
            <person name="Satoh N."/>
            <person name="Nishiyama T."/>
            <person name="Hasebe M."/>
            <person name="Maruyama T."/>
            <person name="Minagawa J."/>
            <person name="Obokata J."/>
            <person name="Shigenobu S."/>
        </authorList>
    </citation>
    <scope>NUCLEOTIDE SEQUENCE [LARGE SCALE GENOMIC DNA]</scope>
</reference>
<evidence type="ECO:0000313" key="1">
    <source>
        <dbReference type="EMBL" id="GFO05661.1"/>
    </source>
</evidence>
<comment type="caution">
    <text evidence="1">The sequence shown here is derived from an EMBL/GenBank/DDBJ whole genome shotgun (WGS) entry which is preliminary data.</text>
</comment>
<evidence type="ECO:0000313" key="2">
    <source>
        <dbReference type="Proteomes" id="UP000735302"/>
    </source>
</evidence>
<keyword evidence="2" id="KW-1185">Reference proteome</keyword>
<dbReference type="EMBL" id="BLXT01003750">
    <property type="protein sequence ID" value="GFO05661.1"/>
    <property type="molecule type" value="Genomic_DNA"/>
</dbReference>